<dbReference type="EMBL" id="FLRD01000081">
    <property type="protein sequence ID" value="SBT35323.1"/>
    <property type="molecule type" value="Genomic_DNA"/>
</dbReference>
<dbReference type="Proteomes" id="UP000078550">
    <property type="component" value="Unassembled WGS sequence"/>
</dbReference>
<sequence length="67" mass="7367">MRAPVHVRALVRRQTNGCMHPNIWACYVLTRIPISVPTPVPTSVFTFCVAPFCIESGATTQEGKGHD</sequence>
<protein>
    <submittedName>
        <fullName evidence="1">Uncharacterized protein</fullName>
    </submittedName>
</protein>
<name>A0A1A8YUH6_PLAOA</name>
<reference evidence="1" key="1">
    <citation type="submission" date="2016-05" db="EMBL/GenBank/DDBJ databases">
        <authorList>
            <person name="Lavstsen T."/>
            <person name="Jespersen J.S."/>
        </authorList>
    </citation>
    <scope>NUCLEOTIDE SEQUENCE [LARGE SCALE GENOMIC DNA]</scope>
</reference>
<accession>A0A1A8YUH6</accession>
<dbReference type="AlphaFoldDB" id="A0A1A8YUH6"/>
<evidence type="ECO:0000313" key="3">
    <source>
        <dbReference type="Proteomes" id="UP000078550"/>
    </source>
</evidence>
<gene>
    <name evidence="1" type="ORF">POVWA1_026770</name>
    <name evidence="2" type="ORF">POVWA2_026740</name>
</gene>
<dbReference type="EMBL" id="FLRE01000107">
    <property type="protein sequence ID" value="SBT35787.1"/>
    <property type="molecule type" value="Genomic_DNA"/>
</dbReference>
<evidence type="ECO:0000313" key="2">
    <source>
        <dbReference type="EMBL" id="SBT35787.1"/>
    </source>
</evidence>
<evidence type="ECO:0000313" key="1">
    <source>
        <dbReference type="EMBL" id="SBT35323.1"/>
    </source>
</evidence>
<evidence type="ECO:0000313" key="4">
    <source>
        <dbReference type="Proteomes" id="UP000078555"/>
    </source>
</evidence>
<dbReference type="Proteomes" id="UP000078555">
    <property type="component" value="Unassembled WGS sequence"/>
</dbReference>
<organism evidence="1 4">
    <name type="scientific">Plasmodium ovale wallikeri</name>
    <dbReference type="NCBI Taxonomy" id="864142"/>
    <lineage>
        <taxon>Eukaryota</taxon>
        <taxon>Sar</taxon>
        <taxon>Alveolata</taxon>
        <taxon>Apicomplexa</taxon>
        <taxon>Aconoidasida</taxon>
        <taxon>Haemosporida</taxon>
        <taxon>Plasmodiidae</taxon>
        <taxon>Plasmodium</taxon>
        <taxon>Plasmodium (Plasmodium)</taxon>
    </lineage>
</organism>
<reference evidence="3 4" key="2">
    <citation type="submission" date="2016-05" db="EMBL/GenBank/DDBJ databases">
        <authorList>
            <person name="Naeem Raeece"/>
        </authorList>
    </citation>
    <scope>NUCLEOTIDE SEQUENCE [LARGE SCALE GENOMIC DNA]</scope>
</reference>
<keyword evidence="4" id="KW-1185">Reference proteome</keyword>
<proteinExistence type="predicted"/>